<dbReference type="PANTHER" id="PTHR42881">
    <property type="entry name" value="PROLYL ENDOPEPTIDASE"/>
    <property type="match status" value="1"/>
</dbReference>
<dbReference type="KEGG" id="mcn:Mcup_0904"/>
<sequence>MDPLEYLEDLDDPRTKDFIARSNEESSFLRTRAKDHFGSILEKLTQEMPLDLIATRYGIALLIRSREGVVLEVNGNKFKSKNKDETFNSLSRVWNSDQVKLGVGIRGSDEGYSLLMEGVNVVKRIDGLIGDVFYYRGELCYVKEFRTESSPDGVEPVVERVFCGGKMFPFYPSRGEWVSVKAEGDRLLLVKGVGWSHKVLYDQDLNVMDEGNITSVDMKGGKVYYVKDNFLYVNGERRFKLNYPVLDMKVHDRGVIVEEIRDYRTSLVEYSLESTEVWVYPGENVMSFDLSREDVYALETSFTYSYRLLRVRNGRAEILREGLKDEVDVKDIFVKGEETLHGFLISKGGNKGVIVYGYGGFAVPLLPNFNTLFRELLNSGFSVLVTNLRGGFERGEEWHKMGMLRNKMNVFKDFSEFLKVVKMMGGKTIAMGASNGGLLVGATVNFYPNLVDCGVIGYPVLDMLRFHKFLAGMYWIHEYGNPETESDLLLSYSPYHNLRRGLPPVLVYTGLNDDRVHPMHALKYVAKSKELGNLVYLFVNDKSGHNVNYPEYTAEEMSMIVGFIEQCVERR</sequence>
<dbReference type="InterPro" id="IPR002470">
    <property type="entry name" value="Peptidase_S9A"/>
</dbReference>
<dbReference type="EC" id="3.4.21.26" evidence="2"/>
<evidence type="ECO:0000256" key="1">
    <source>
        <dbReference type="ARBA" id="ARBA00001070"/>
    </source>
</evidence>
<dbReference type="InterPro" id="IPR051167">
    <property type="entry name" value="Prolyl_oligopep/macrocyclase"/>
</dbReference>
<comment type="catalytic activity">
    <reaction evidence="1">
        <text>Hydrolysis of Pro-|-Xaa &gt;&gt; Ala-|-Xaa in oligopeptides.</text>
        <dbReference type="EC" id="3.4.21.26"/>
    </reaction>
</comment>
<dbReference type="PANTHER" id="PTHR42881:SF2">
    <property type="entry name" value="PROLYL ENDOPEPTIDASE"/>
    <property type="match status" value="1"/>
</dbReference>
<organism evidence="4 5">
    <name type="scientific">Metallosphaera cuprina (strain Ar-4)</name>
    <dbReference type="NCBI Taxonomy" id="1006006"/>
    <lineage>
        <taxon>Archaea</taxon>
        <taxon>Thermoproteota</taxon>
        <taxon>Thermoprotei</taxon>
        <taxon>Sulfolobales</taxon>
        <taxon>Sulfolobaceae</taxon>
        <taxon>Metallosphaera</taxon>
    </lineage>
</organism>
<keyword evidence="5" id="KW-1185">Reference proteome</keyword>
<dbReference type="GO" id="GO:0070012">
    <property type="term" value="F:oligopeptidase activity"/>
    <property type="evidence" value="ECO:0007669"/>
    <property type="project" value="TreeGrafter"/>
</dbReference>
<dbReference type="RefSeq" id="WP_013737507.1">
    <property type="nucleotide sequence ID" value="NC_015435.1"/>
</dbReference>
<evidence type="ECO:0000256" key="2">
    <source>
        <dbReference type="ARBA" id="ARBA00011897"/>
    </source>
</evidence>
<accession>F4G2G1</accession>
<dbReference type="GO" id="GO:0006508">
    <property type="term" value="P:proteolysis"/>
    <property type="evidence" value="ECO:0007669"/>
    <property type="project" value="InterPro"/>
</dbReference>
<evidence type="ECO:0000313" key="5">
    <source>
        <dbReference type="Proteomes" id="UP000007812"/>
    </source>
</evidence>
<dbReference type="SUPFAM" id="SSF53474">
    <property type="entry name" value="alpha/beta-Hydrolases"/>
    <property type="match status" value="1"/>
</dbReference>
<dbReference type="Gene3D" id="3.40.50.1820">
    <property type="entry name" value="alpha/beta hydrolase"/>
    <property type="match status" value="1"/>
</dbReference>
<reference evidence="4 5" key="1">
    <citation type="journal article" date="2011" name="J. Bacteriol.">
        <title>Complete genome sequence of Metallosphaera cuprina, a metal sulfide-oxidizing archaeon from a hot spring.</title>
        <authorList>
            <person name="Liu L.J."/>
            <person name="You X.Y."/>
            <person name="Zheng H."/>
            <person name="Wang S."/>
            <person name="Jiang C.Y."/>
            <person name="Liu S.J."/>
        </authorList>
    </citation>
    <scope>NUCLEOTIDE SEQUENCE [LARGE SCALE GENOMIC DNA]</scope>
    <source>
        <strain evidence="4 5">Ar-4</strain>
    </source>
</reference>
<name>F4G2G1_METCR</name>
<dbReference type="HOGENOM" id="CLU_011290_1_1_2"/>
<dbReference type="GeneID" id="10493095"/>
<proteinExistence type="predicted"/>
<dbReference type="InterPro" id="IPR029058">
    <property type="entry name" value="AB_hydrolase_fold"/>
</dbReference>
<dbReference type="Proteomes" id="UP000007812">
    <property type="component" value="Chromosome"/>
</dbReference>
<dbReference type="AlphaFoldDB" id="F4G2G1"/>
<dbReference type="Pfam" id="PF00326">
    <property type="entry name" value="Peptidase_S9"/>
    <property type="match status" value="1"/>
</dbReference>
<dbReference type="GO" id="GO:0005829">
    <property type="term" value="C:cytosol"/>
    <property type="evidence" value="ECO:0007669"/>
    <property type="project" value="TreeGrafter"/>
</dbReference>
<dbReference type="STRING" id="1006006.Mcup_0904"/>
<evidence type="ECO:0000259" key="3">
    <source>
        <dbReference type="Pfam" id="PF00326"/>
    </source>
</evidence>
<evidence type="ECO:0000313" key="4">
    <source>
        <dbReference type="EMBL" id="AEB95009.1"/>
    </source>
</evidence>
<dbReference type="PRINTS" id="PR00862">
    <property type="entry name" value="PROLIGOPTASE"/>
</dbReference>
<dbReference type="eggNOG" id="arCOG01647">
    <property type="taxonomic scope" value="Archaea"/>
</dbReference>
<dbReference type="PATRIC" id="fig|1006006.8.peg.903"/>
<dbReference type="OrthoDB" id="31240at2157"/>
<gene>
    <name evidence="4" type="ordered locus">Mcup_0904</name>
</gene>
<dbReference type="InterPro" id="IPR001375">
    <property type="entry name" value="Peptidase_S9_cat"/>
</dbReference>
<dbReference type="GO" id="GO:0004252">
    <property type="term" value="F:serine-type endopeptidase activity"/>
    <property type="evidence" value="ECO:0007669"/>
    <property type="project" value="UniProtKB-EC"/>
</dbReference>
<dbReference type="MEROPS" id="S09.002"/>
<dbReference type="EMBL" id="CP002656">
    <property type="protein sequence ID" value="AEB95009.1"/>
    <property type="molecule type" value="Genomic_DNA"/>
</dbReference>
<feature type="domain" description="Peptidase S9 prolyl oligopeptidase catalytic" evidence="3">
    <location>
        <begin position="376"/>
        <end position="569"/>
    </location>
</feature>
<protein>
    <recommendedName>
        <fullName evidence="2">prolyl oligopeptidase</fullName>
        <ecNumber evidence="2">3.4.21.26</ecNumber>
    </recommendedName>
</protein>